<dbReference type="RefSeq" id="WP_347612163.1">
    <property type="nucleotide sequence ID" value="NZ_JBDPZC010000010.1"/>
</dbReference>
<dbReference type="SMART" id="SM00342">
    <property type="entry name" value="HTH_ARAC"/>
    <property type="match status" value="1"/>
</dbReference>
<keyword evidence="7" id="KW-1185">Reference proteome</keyword>
<dbReference type="InterPro" id="IPR037923">
    <property type="entry name" value="HTH-like"/>
</dbReference>
<keyword evidence="1" id="KW-0805">Transcription regulation</keyword>
<dbReference type="Pfam" id="PF12852">
    <property type="entry name" value="Cupin_6"/>
    <property type="match status" value="1"/>
</dbReference>
<name>A0ABV0GIY0_9BURK</name>
<keyword evidence="2" id="KW-0238">DNA-binding</keyword>
<evidence type="ECO:0000256" key="4">
    <source>
        <dbReference type="ARBA" id="ARBA00023163"/>
    </source>
</evidence>
<dbReference type="SUPFAM" id="SSF46689">
    <property type="entry name" value="Homeodomain-like"/>
    <property type="match status" value="2"/>
</dbReference>
<comment type="caution">
    <text evidence="6">The sequence shown here is derived from an EMBL/GenBank/DDBJ whole genome shotgun (WGS) entry which is preliminary data.</text>
</comment>
<accession>A0ABV0GIY0</accession>
<dbReference type="Proteomes" id="UP001462640">
    <property type="component" value="Unassembled WGS sequence"/>
</dbReference>
<dbReference type="InterPro" id="IPR009057">
    <property type="entry name" value="Homeodomain-like_sf"/>
</dbReference>
<dbReference type="InterPro" id="IPR050204">
    <property type="entry name" value="AraC_XylS_family_regulators"/>
</dbReference>
<gene>
    <name evidence="6" type="ORF">ABDJ40_19580</name>
</gene>
<evidence type="ECO:0000256" key="2">
    <source>
        <dbReference type="ARBA" id="ARBA00023125"/>
    </source>
</evidence>
<keyword evidence="4" id="KW-0804">Transcription</keyword>
<evidence type="ECO:0000259" key="5">
    <source>
        <dbReference type="PROSITE" id="PS01124"/>
    </source>
</evidence>
<dbReference type="SUPFAM" id="SSF51215">
    <property type="entry name" value="Regulatory protein AraC"/>
    <property type="match status" value="1"/>
</dbReference>
<dbReference type="InterPro" id="IPR018062">
    <property type="entry name" value="HTH_AraC-typ_CS"/>
</dbReference>
<dbReference type="PROSITE" id="PS00041">
    <property type="entry name" value="HTH_ARAC_FAMILY_1"/>
    <property type="match status" value="1"/>
</dbReference>
<dbReference type="Gene3D" id="1.10.10.60">
    <property type="entry name" value="Homeodomain-like"/>
    <property type="match status" value="1"/>
</dbReference>
<dbReference type="InterPro" id="IPR018060">
    <property type="entry name" value="HTH_AraC"/>
</dbReference>
<dbReference type="PROSITE" id="PS01124">
    <property type="entry name" value="HTH_ARAC_FAMILY_2"/>
    <property type="match status" value="1"/>
</dbReference>
<dbReference type="PANTHER" id="PTHR46796">
    <property type="entry name" value="HTH-TYPE TRANSCRIPTIONAL ACTIVATOR RHAS-RELATED"/>
    <property type="match status" value="1"/>
</dbReference>
<dbReference type="InterPro" id="IPR032783">
    <property type="entry name" value="AraC_lig"/>
</dbReference>
<feature type="domain" description="HTH araC/xylS-type" evidence="5">
    <location>
        <begin position="200"/>
        <end position="297"/>
    </location>
</feature>
<dbReference type="Pfam" id="PF12833">
    <property type="entry name" value="HTH_18"/>
    <property type="match status" value="1"/>
</dbReference>
<proteinExistence type="predicted"/>
<sequence>MDARPDPALAPTTPDGEGLDRLSGLLERCRVRAHLFHAGPLCGTTHFAAEPGRGFLHVMRRGEMSLSHPGGQEGTPRRLQVREPSLLFYPRPLAHDFHNAPVEGSEFTCATLEFEGGDAHPLVRALPPLIVLPLAQVPGLEPCLTLLFAETERVQCGQRLMADRLFEVLLMQLLRWMLAHPEASGLPAGLLRGLGHPQLAQALVAVHERPGEAWSLERMAAEAGMSRSRFAGLFKDLMGDTPAEYVLAWRLSLACQALRRGQAVKQLADELGYATPSAFSRAFAQRMGCSPREWVARDVSRMAVSNASDSLKGISPSL</sequence>
<evidence type="ECO:0000313" key="7">
    <source>
        <dbReference type="Proteomes" id="UP001462640"/>
    </source>
</evidence>
<keyword evidence="3" id="KW-0010">Activator</keyword>
<organism evidence="6 7">
    <name type="scientific">Roseateles flavus</name>
    <dbReference type="NCBI Taxonomy" id="3149041"/>
    <lineage>
        <taxon>Bacteria</taxon>
        <taxon>Pseudomonadati</taxon>
        <taxon>Pseudomonadota</taxon>
        <taxon>Betaproteobacteria</taxon>
        <taxon>Burkholderiales</taxon>
        <taxon>Sphaerotilaceae</taxon>
        <taxon>Roseateles</taxon>
    </lineage>
</organism>
<evidence type="ECO:0000256" key="1">
    <source>
        <dbReference type="ARBA" id="ARBA00023015"/>
    </source>
</evidence>
<protein>
    <submittedName>
        <fullName evidence="6">AraC family transcriptional regulator</fullName>
    </submittedName>
</protein>
<reference evidence="6 7" key="1">
    <citation type="submission" date="2024-05" db="EMBL/GenBank/DDBJ databases">
        <title>Roseateles sp. 2.12 16S ribosomal RNA gene Genome sequencing and assembly.</title>
        <authorList>
            <person name="Woo H."/>
        </authorList>
    </citation>
    <scope>NUCLEOTIDE SEQUENCE [LARGE SCALE GENOMIC DNA]</scope>
    <source>
        <strain evidence="6 7">2.12</strain>
    </source>
</reference>
<dbReference type="PANTHER" id="PTHR46796:SF7">
    <property type="entry name" value="ARAC FAMILY TRANSCRIPTIONAL REGULATOR"/>
    <property type="match status" value="1"/>
</dbReference>
<evidence type="ECO:0000256" key="3">
    <source>
        <dbReference type="ARBA" id="ARBA00023159"/>
    </source>
</evidence>
<evidence type="ECO:0000313" key="6">
    <source>
        <dbReference type="EMBL" id="MEO3714976.1"/>
    </source>
</evidence>
<dbReference type="EMBL" id="JBDPZC010000010">
    <property type="protein sequence ID" value="MEO3714976.1"/>
    <property type="molecule type" value="Genomic_DNA"/>
</dbReference>